<evidence type="ECO:0000256" key="2">
    <source>
        <dbReference type="ARBA" id="ARBA00023128"/>
    </source>
</evidence>
<dbReference type="Proteomes" id="UP000813385">
    <property type="component" value="Unassembled WGS sequence"/>
</dbReference>
<dbReference type="AlphaFoldDB" id="A0A8K0WY69"/>
<organism evidence="4 5">
    <name type="scientific">Plectosphaerella cucumerina</name>
    <dbReference type="NCBI Taxonomy" id="40658"/>
    <lineage>
        <taxon>Eukaryota</taxon>
        <taxon>Fungi</taxon>
        <taxon>Dikarya</taxon>
        <taxon>Ascomycota</taxon>
        <taxon>Pezizomycotina</taxon>
        <taxon>Sordariomycetes</taxon>
        <taxon>Hypocreomycetidae</taxon>
        <taxon>Glomerellales</taxon>
        <taxon>Plectosphaerellaceae</taxon>
        <taxon>Plectosphaerella</taxon>
    </lineage>
</organism>
<comment type="caution">
    <text evidence="4">The sequence shown here is derived from an EMBL/GenBank/DDBJ whole genome shotgun (WGS) entry which is preliminary data.</text>
</comment>
<dbReference type="FunFam" id="3.40.1170.60:FF:000006">
    <property type="entry name" value="DNA polymerase iota"/>
    <property type="match status" value="1"/>
</dbReference>
<sequence length="563" mass="63412">MEHLKKRPPRRKDDRIILHFDYDCFYASVLENRNPALKSLPLGVKQKSILATCNYVARARGVKKLMLISDAKKICPDIVIVEGEDLTPFRDVSKTIWSFLRSHSWNKKVERLGLDEVFMDVTDVIEYNMFCLNRASLADSFFHLSKKDPEKGFTCDLRQVAGCVHGNTPEVPLLDDHNYIKLLLASHLAQYLRLKIEEDFGFTSACGVSTNKTLSKLVGSKHKPRNQTTLLALEESAVMEFIDAYTIRKIPGIGSKATKLLEQKLLSSHTEIRSYHIESALTVEAVRSHPDIYPESLETLLGGPGSEQGIGVRIWNLLHGVDYTEVKEAVDVPSQISIEDTYRGLKGLPGIEAELKKLSASLVRRMRVDLVTEDRPEGEEAPSQRWMAHPKTLRLSIRAWPEDDKLGDWDFSRTSRSQPLPNFVFNLKEPIEAIGERLGSDVLFPMLKKFHSERDHKWNLQLINICVANMIPSGSQAGTGVGRDISVMFKKQDETLRQWRADTAIVEDSVAEGAAGEDDVDVEGLDMDVSWEAGHDTDRCSLCGHYIPSFAVSAHARYHEMGD</sequence>
<protein>
    <submittedName>
        <fullName evidence="4">ImpB/mucB/samB family protein</fullName>
    </submittedName>
</protein>
<evidence type="ECO:0000313" key="4">
    <source>
        <dbReference type="EMBL" id="KAH7347835.1"/>
    </source>
</evidence>
<dbReference type="GO" id="GO:0003887">
    <property type="term" value="F:DNA-directed DNA polymerase activity"/>
    <property type="evidence" value="ECO:0007669"/>
    <property type="project" value="TreeGrafter"/>
</dbReference>
<dbReference type="Gene3D" id="3.40.1170.60">
    <property type="match status" value="1"/>
</dbReference>
<dbReference type="SUPFAM" id="SSF56672">
    <property type="entry name" value="DNA/RNA polymerases"/>
    <property type="match status" value="1"/>
</dbReference>
<dbReference type="Gene3D" id="3.30.70.270">
    <property type="match status" value="1"/>
</dbReference>
<dbReference type="PROSITE" id="PS50173">
    <property type="entry name" value="UMUC"/>
    <property type="match status" value="1"/>
</dbReference>
<dbReference type="Gene3D" id="3.30.1490.100">
    <property type="entry name" value="DNA polymerase, Y-family, little finger domain"/>
    <property type="match status" value="1"/>
</dbReference>
<dbReference type="PANTHER" id="PTHR46404">
    <property type="entry name" value="DNA POLYMERASE IOTA"/>
    <property type="match status" value="1"/>
</dbReference>
<comment type="subcellular location">
    <subcellularLocation>
        <location evidence="1">Mitochondrion</location>
    </subcellularLocation>
</comment>
<dbReference type="InterPro" id="IPR017961">
    <property type="entry name" value="DNA_pol_Y-fam_little_finger"/>
</dbReference>
<keyword evidence="2" id="KW-0496">Mitochondrion</keyword>
<reference evidence="4" key="1">
    <citation type="journal article" date="2021" name="Nat. Commun.">
        <title>Genetic determinants of endophytism in the Arabidopsis root mycobiome.</title>
        <authorList>
            <person name="Mesny F."/>
            <person name="Miyauchi S."/>
            <person name="Thiergart T."/>
            <person name="Pickel B."/>
            <person name="Atanasova L."/>
            <person name="Karlsson M."/>
            <person name="Huettel B."/>
            <person name="Barry K.W."/>
            <person name="Haridas S."/>
            <person name="Chen C."/>
            <person name="Bauer D."/>
            <person name="Andreopoulos W."/>
            <person name="Pangilinan J."/>
            <person name="LaButti K."/>
            <person name="Riley R."/>
            <person name="Lipzen A."/>
            <person name="Clum A."/>
            <person name="Drula E."/>
            <person name="Henrissat B."/>
            <person name="Kohler A."/>
            <person name="Grigoriev I.V."/>
            <person name="Martin F.M."/>
            <person name="Hacquard S."/>
        </authorList>
    </citation>
    <scope>NUCLEOTIDE SEQUENCE</scope>
    <source>
        <strain evidence="4">MPI-CAGE-AT-0016</strain>
    </source>
</reference>
<dbReference type="InterPro" id="IPR036775">
    <property type="entry name" value="DNA_pol_Y-fam_lit_finger_sf"/>
</dbReference>
<evidence type="ECO:0000256" key="1">
    <source>
        <dbReference type="ARBA" id="ARBA00004173"/>
    </source>
</evidence>
<dbReference type="GO" id="GO:0006281">
    <property type="term" value="P:DNA repair"/>
    <property type="evidence" value="ECO:0007669"/>
    <property type="project" value="InterPro"/>
</dbReference>
<evidence type="ECO:0000313" key="5">
    <source>
        <dbReference type="Proteomes" id="UP000813385"/>
    </source>
</evidence>
<dbReference type="OrthoDB" id="447129at2759"/>
<dbReference type="GO" id="GO:0003684">
    <property type="term" value="F:damaged DNA binding"/>
    <property type="evidence" value="ECO:0007669"/>
    <property type="project" value="InterPro"/>
</dbReference>
<keyword evidence="5" id="KW-1185">Reference proteome</keyword>
<evidence type="ECO:0000259" key="3">
    <source>
        <dbReference type="PROSITE" id="PS50173"/>
    </source>
</evidence>
<proteinExistence type="predicted"/>
<dbReference type="InterPro" id="IPR043128">
    <property type="entry name" value="Rev_trsase/Diguanyl_cyclase"/>
</dbReference>
<gene>
    <name evidence="4" type="ORF">B0T11DRAFT_322461</name>
</gene>
<feature type="domain" description="UmuC" evidence="3">
    <location>
        <begin position="17"/>
        <end position="254"/>
    </location>
</feature>
<name>A0A8K0WY69_9PEZI</name>
<accession>A0A8K0WY69</accession>
<dbReference type="GO" id="GO:0005739">
    <property type="term" value="C:mitochondrion"/>
    <property type="evidence" value="ECO:0007669"/>
    <property type="project" value="UniProtKB-SubCell"/>
</dbReference>
<dbReference type="Pfam" id="PF00817">
    <property type="entry name" value="IMS"/>
    <property type="match status" value="1"/>
</dbReference>
<dbReference type="EMBL" id="JAGPXD010000007">
    <property type="protein sequence ID" value="KAH7347835.1"/>
    <property type="molecule type" value="Genomic_DNA"/>
</dbReference>
<dbReference type="InterPro" id="IPR001126">
    <property type="entry name" value="UmuC"/>
</dbReference>
<dbReference type="GO" id="GO:0070987">
    <property type="term" value="P:error-free translesion synthesis"/>
    <property type="evidence" value="ECO:0007669"/>
    <property type="project" value="UniProtKB-ARBA"/>
</dbReference>
<dbReference type="Pfam" id="PF11799">
    <property type="entry name" value="IMS_C"/>
    <property type="match status" value="1"/>
</dbReference>
<dbReference type="InterPro" id="IPR043502">
    <property type="entry name" value="DNA/RNA_pol_sf"/>
</dbReference>
<dbReference type="PANTHER" id="PTHR46404:SF1">
    <property type="entry name" value="DNA POLYMERASE IOTA"/>
    <property type="match status" value="1"/>
</dbReference>